<evidence type="ECO:0000256" key="4">
    <source>
        <dbReference type="ARBA" id="ARBA00023235"/>
    </source>
</evidence>
<dbReference type="NCBIfam" id="NF008761">
    <property type="entry name" value="PRK11797.1"/>
    <property type="match status" value="1"/>
</dbReference>
<dbReference type="AlphaFoldDB" id="A0A4P6V607"/>
<dbReference type="InterPro" id="IPR023750">
    <property type="entry name" value="RbsD-like_sf"/>
</dbReference>
<dbReference type="EC" id="5.4.99.62" evidence="2"/>
<dbReference type="Pfam" id="PF05025">
    <property type="entry name" value="RbsD_FucU"/>
    <property type="match status" value="1"/>
</dbReference>
<evidence type="ECO:0000256" key="5">
    <source>
        <dbReference type="ARBA" id="ARBA00023277"/>
    </source>
</evidence>
<reference evidence="6 7" key="1">
    <citation type="journal article" date="2017" name="Int. J. Syst. Evol. Microbiol.">
        <title>Roseitalea porphyridii gen. nov., sp. nov., isolated from a red alga, and reclassification of Hoeflea suaedae Chung et al. 2013 as Pseudohoeflea suaedae gen. nov., comb. nov.</title>
        <authorList>
            <person name="Hyeon J.W."/>
            <person name="Jeong S.E."/>
            <person name="Baek K."/>
            <person name="Jeon C.O."/>
        </authorList>
    </citation>
    <scope>NUCLEOTIDE SEQUENCE [LARGE SCALE GENOMIC DNA]</scope>
    <source>
        <strain evidence="6 7">MA7-20</strain>
    </source>
</reference>
<dbReference type="OrthoDB" id="9805009at2"/>
<keyword evidence="7" id="KW-1185">Reference proteome</keyword>
<dbReference type="PANTHER" id="PTHR37831:SF1">
    <property type="entry name" value="D-RIBOSE PYRANASE"/>
    <property type="match status" value="1"/>
</dbReference>
<dbReference type="GO" id="GO:0016872">
    <property type="term" value="F:intramolecular lyase activity"/>
    <property type="evidence" value="ECO:0007669"/>
    <property type="project" value="InterPro"/>
</dbReference>
<evidence type="ECO:0000256" key="3">
    <source>
        <dbReference type="ARBA" id="ARBA00022490"/>
    </source>
</evidence>
<dbReference type="InterPro" id="IPR023064">
    <property type="entry name" value="D-ribose_pyranase"/>
</dbReference>
<dbReference type="InterPro" id="IPR007721">
    <property type="entry name" value="RbsD_FucU"/>
</dbReference>
<gene>
    <name evidence="6" type="ORF">E0E05_16275</name>
</gene>
<accession>A0A4P6V607</accession>
<name>A0A4P6V607_9HYPH</name>
<organism evidence="6 7">
    <name type="scientific">Roseitalea porphyridii</name>
    <dbReference type="NCBI Taxonomy" id="1852022"/>
    <lineage>
        <taxon>Bacteria</taxon>
        <taxon>Pseudomonadati</taxon>
        <taxon>Pseudomonadota</taxon>
        <taxon>Alphaproteobacteria</taxon>
        <taxon>Hyphomicrobiales</taxon>
        <taxon>Ahrensiaceae</taxon>
        <taxon>Roseitalea</taxon>
    </lineage>
</organism>
<dbReference type="GO" id="GO:0048029">
    <property type="term" value="F:monosaccharide binding"/>
    <property type="evidence" value="ECO:0007669"/>
    <property type="project" value="InterPro"/>
</dbReference>
<dbReference type="GO" id="GO:0019303">
    <property type="term" value="P:D-ribose catabolic process"/>
    <property type="evidence" value="ECO:0007669"/>
    <property type="project" value="TreeGrafter"/>
</dbReference>
<comment type="catalytic activity">
    <reaction evidence="1">
        <text>beta-D-ribopyranose = beta-D-ribofuranose</text>
        <dbReference type="Rhea" id="RHEA:25432"/>
        <dbReference type="ChEBI" id="CHEBI:27476"/>
        <dbReference type="ChEBI" id="CHEBI:47002"/>
        <dbReference type="EC" id="5.4.99.62"/>
    </reaction>
</comment>
<evidence type="ECO:0000313" key="7">
    <source>
        <dbReference type="Proteomes" id="UP000293719"/>
    </source>
</evidence>
<dbReference type="PANTHER" id="PTHR37831">
    <property type="entry name" value="D-RIBOSE PYRANASE"/>
    <property type="match status" value="1"/>
</dbReference>
<evidence type="ECO:0000313" key="6">
    <source>
        <dbReference type="EMBL" id="QBK32006.1"/>
    </source>
</evidence>
<dbReference type="RefSeq" id="WP_131617650.1">
    <property type="nucleotide sequence ID" value="NZ_CP036532.1"/>
</dbReference>
<dbReference type="KEGG" id="rpod:E0E05_16275"/>
<evidence type="ECO:0000256" key="2">
    <source>
        <dbReference type="ARBA" id="ARBA00012862"/>
    </source>
</evidence>
<dbReference type="Gene3D" id="3.40.1650.10">
    <property type="entry name" value="RbsD-like domain"/>
    <property type="match status" value="1"/>
</dbReference>
<protein>
    <recommendedName>
        <fullName evidence="2">D-ribose pyranase</fullName>
        <ecNumber evidence="2">5.4.99.62</ecNumber>
    </recommendedName>
</protein>
<dbReference type="SUPFAM" id="SSF102546">
    <property type="entry name" value="RbsD-like"/>
    <property type="match status" value="1"/>
</dbReference>
<dbReference type="EMBL" id="CP036532">
    <property type="protein sequence ID" value="QBK32006.1"/>
    <property type="molecule type" value="Genomic_DNA"/>
</dbReference>
<keyword evidence="5" id="KW-0119">Carbohydrate metabolism</keyword>
<dbReference type="GO" id="GO:0005829">
    <property type="term" value="C:cytosol"/>
    <property type="evidence" value="ECO:0007669"/>
    <property type="project" value="TreeGrafter"/>
</dbReference>
<dbReference type="GO" id="GO:0062193">
    <property type="term" value="F:D-ribose pyranase activity"/>
    <property type="evidence" value="ECO:0007669"/>
    <property type="project" value="UniProtKB-EC"/>
</dbReference>
<proteinExistence type="predicted"/>
<keyword evidence="3" id="KW-0963">Cytoplasm</keyword>
<dbReference type="GeneID" id="90768863"/>
<keyword evidence="4 6" id="KW-0413">Isomerase</keyword>
<sequence length="153" mass="16594">MKRGKLLNSELNHAIGAMGHGDLMIVCDAGFPIPAHSWRIDLSITQDVPDLKTVLSAIADDFIAEKVSYADTLPDHNPILLETVRSLFGDADHEMIAHATILGDMASMAKVIVRTGAFDPWGNILLYSGVDVPKWFSKPGTVAPPEYAKKLKG</sequence>
<evidence type="ECO:0000256" key="1">
    <source>
        <dbReference type="ARBA" id="ARBA00000223"/>
    </source>
</evidence>
<dbReference type="Proteomes" id="UP000293719">
    <property type="component" value="Chromosome"/>
</dbReference>